<sequence>MELAAEFPNQPDLRNDLAATLGNLANLCNLRRNFATAKECLEKARPHHLAALKANPRHPTYRQFYRNNLLALVQAHAGLLDPAAAVQTAQTARDLGWDGAADAYDAACALALCIPIVEKHEQLDADKRKAVVQFYGDAAMKLLREAVAKGFKDAAHMKQDSDLAPLRQRPDFQKLLKELESQH</sequence>
<gene>
    <name evidence="1" type="ORF">H0921_00065</name>
</gene>
<evidence type="ECO:0000313" key="2">
    <source>
        <dbReference type="Proteomes" id="UP000542342"/>
    </source>
</evidence>
<protein>
    <recommendedName>
        <fullName evidence="3">Tetratricopeptide repeat protein</fullName>
    </recommendedName>
</protein>
<organism evidence="1 2">
    <name type="scientific">Thermogemmata fonticola</name>
    <dbReference type="NCBI Taxonomy" id="2755323"/>
    <lineage>
        <taxon>Bacteria</taxon>
        <taxon>Pseudomonadati</taxon>
        <taxon>Planctomycetota</taxon>
        <taxon>Planctomycetia</taxon>
        <taxon>Gemmatales</taxon>
        <taxon>Gemmataceae</taxon>
        <taxon>Thermogemmata</taxon>
    </lineage>
</organism>
<keyword evidence="2" id="KW-1185">Reference proteome</keyword>
<dbReference type="EMBL" id="JACEFB010000001">
    <property type="protein sequence ID" value="MBA2224556.1"/>
    <property type="molecule type" value="Genomic_DNA"/>
</dbReference>
<dbReference type="Proteomes" id="UP000542342">
    <property type="component" value="Unassembled WGS sequence"/>
</dbReference>
<dbReference type="NCBIfam" id="NF047558">
    <property type="entry name" value="TPR_END_plus"/>
    <property type="match status" value="1"/>
</dbReference>
<comment type="caution">
    <text evidence="1">The sequence shown here is derived from an EMBL/GenBank/DDBJ whole genome shotgun (WGS) entry which is preliminary data.</text>
</comment>
<name>A0A7V9A9Y9_9BACT</name>
<evidence type="ECO:0008006" key="3">
    <source>
        <dbReference type="Google" id="ProtNLM"/>
    </source>
</evidence>
<reference evidence="1 2" key="1">
    <citation type="submission" date="2020-07" db="EMBL/GenBank/DDBJ databases">
        <title>Thermogemmata thermophila gen. nov., sp. nov., a novel moderate thermophilic planctomycete from a Kamchatka hot spring.</title>
        <authorList>
            <person name="Elcheninov A.G."/>
            <person name="Podosokorskaya O.A."/>
            <person name="Kovaleva O.L."/>
            <person name="Novikov A."/>
            <person name="Bonch-Osmolovskaya E.A."/>
            <person name="Toshchakov S.V."/>
            <person name="Kublanov I.V."/>
        </authorList>
    </citation>
    <scope>NUCLEOTIDE SEQUENCE [LARGE SCALE GENOMIC DNA]</scope>
    <source>
        <strain evidence="1 2">2918</strain>
    </source>
</reference>
<dbReference type="AlphaFoldDB" id="A0A7V9A9Y9"/>
<dbReference type="RefSeq" id="WP_194536000.1">
    <property type="nucleotide sequence ID" value="NZ_JACEFB010000001.1"/>
</dbReference>
<evidence type="ECO:0000313" key="1">
    <source>
        <dbReference type="EMBL" id="MBA2224556.1"/>
    </source>
</evidence>
<proteinExistence type="predicted"/>
<accession>A0A7V9A9Y9</accession>